<protein>
    <submittedName>
        <fullName evidence="1">Uncharacterized protein</fullName>
    </submittedName>
</protein>
<dbReference type="Proteomes" id="UP001235744">
    <property type="component" value="Chromosome"/>
</dbReference>
<keyword evidence="2" id="KW-1185">Reference proteome</keyword>
<evidence type="ECO:0000313" key="2">
    <source>
        <dbReference type="Proteomes" id="UP001235744"/>
    </source>
</evidence>
<reference evidence="1 2" key="1">
    <citation type="submission" date="2023-03" db="EMBL/GenBank/DDBJ databases">
        <title>Isolation and description of six Streptomyces strains from soil environments, able to metabolize different microbial glucans.</title>
        <authorList>
            <person name="Widen T."/>
            <person name="Larsbrink J."/>
        </authorList>
    </citation>
    <scope>NUCLEOTIDE SEQUENCE [LARGE SCALE GENOMIC DNA]</scope>
    <source>
        <strain evidence="1 2">Alt2</strain>
    </source>
</reference>
<accession>A0ABY9II05</accession>
<name>A0ABY9II05_9ACTN</name>
<evidence type="ECO:0000313" key="1">
    <source>
        <dbReference type="EMBL" id="WLQ54872.1"/>
    </source>
</evidence>
<gene>
    <name evidence="1" type="ORF">P8A19_05220</name>
</gene>
<organism evidence="1 2">
    <name type="scientific">Streptomyces poriferorum</name>
    <dbReference type="NCBI Taxonomy" id="2798799"/>
    <lineage>
        <taxon>Bacteria</taxon>
        <taxon>Bacillati</taxon>
        <taxon>Actinomycetota</taxon>
        <taxon>Actinomycetes</taxon>
        <taxon>Kitasatosporales</taxon>
        <taxon>Streptomycetaceae</taxon>
        <taxon>Streptomyces</taxon>
    </lineage>
</organism>
<dbReference type="RefSeq" id="WP_306105858.1">
    <property type="nucleotide sequence ID" value="NZ_CP120988.1"/>
</dbReference>
<dbReference type="EMBL" id="CP120988">
    <property type="protein sequence ID" value="WLQ54872.1"/>
    <property type="molecule type" value="Genomic_DNA"/>
</dbReference>
<dbReference type="Gene3D" id="3.40.50.720">
    <property type="entry name" value="NAD(P)-binding Rossmann-like Domain"/>
    <property type="match status" value="1"/>
</dbReference>
<sequence>MLTPPALREADGIRSGRYRIGGDRVPESPSARLSYADLAVALIDGYEWPALHRQRVSVFD</sequence>
<proteinExistence type="predicted"/>